<dbReference type="SUPFAM" id="SSF52047">
    <property type="entry name" value="RNI-like"/>
    <property type="match status" value="1"/>
</dbReference>
<keyword evidence="3" id="KW-1185">Reference proteome</keyword>
<organism evidence="2 3">
    <name type="scientific">Quillaja saponaria</name>
    <name type="common">Soap bark tree</name>
    <dbReference type="NCBI Taxonomy" id="32244"/>
    <lineage>
        <taxon>Eukaryota</taxon>
        <taxon>Viridiplantae</taxon>
        <taxon>Streptophyta</taxon>
        <taxon>Embryophyta</taxon>
        <taxon>Tracheophyta</taxon>
        <taxon>Spermatophyta</taxon>
        <taxon>Magnoliopsida</taxon>
        <taxon>eudicotyledons</taxon>
        <taxon>Gunneridae</taxon>
        <taxon>Pentapetalae</taxon>
        <taxon>rosids</taxon>
        <taxon>fabids</taxon>
        <taxon>Fabales</taxon>
        <taxon>Quillajaceae</taxon>
        <taxon>Quillaja</taxon>
    </lineage>
</organism>
<evidence type="ECO:0000313" key="2">
    <source>
        <dbReference type="EMBL" id="KAJ7950541.1"/>
    </source>
</evidence>
<dbReference type="PANTHER" id="PTHR31639:SF42">
    <property type="entry name" value="OS02G0160200 PROTEIN"/>
    <property type="match status" value="1"/>
</dbReference>
<sequence>MQAVQLFYLSHGFSAWESLPTRQFSFHQTKPSRDQEKSEEEIEKFLDFVDESLSILSQYKVIVENFELKMFMCHCNEYTSRVDEWMSLLSRNCVKVLDIDFTGSIFSDTRKLFYSLPQTTFFIKSLVELRLKGCRFGKDILGDNVNFVSMRDLHLESASLDEQTVRTVEKLVNSCPQLEKFSLESDTDVGLFSIS</sequence>
<dbReference type="AlphaFoldDB" id="A0AAD7L311"/>
<dbReference type="Gene3D" id="3.80.10.10">
    <property type="entry name" value="Ribonuclease Inhibitor"/>
    <property type="match status" value="1"/>
</dbReference>
<dbReference type="InterPro" id="IPR055411">
    <property type="entry name" value="LRR_FXL15/At3g58940/PEG3-like"/>
</dbReference>
<comment type="caution">
    <text evidence="2">The sequence shown here is derived from an EMBL/GenBank/DDBJ whole genome shotgun (WGS) entry which is preliminary data.</text>
</comment>
<protein>
    <submittedName>
        <fullName evidence="2">F-box family protein</fullName>
    </submittedName>
</protein>
<gene>
    <name evidence="2" type="ORF">O6P43_026723</name>
</gene>
<dbReference type="KEGG" id="qsa:O6P43_026723"/>
<reference evidence="2" key="1">
    <citation type="journal article" date="2023" name="Science">
        <title>Elucidation of the pathway for biosynthesis of saponin adjuvants from the soapbark tree.</title>
        <authorList>
            <person name="Reed J."/>
            <person name="Orme A."/>
            <person name="El-Demerdash A."/>
            <person name="Owen C."/>
            <person name="Martin L.B.B."/>
            <person name="Misra R.C."/>
            <person name="Kikuchi S."/>
            <person name="Rejzek M."/>
            <person name="Martin A.C."/>
            <person name="Harkess A."/>
            <person name="Leebens-Mack J."/>
            <person name="Louveau T."/>
            <person name="Stephenson M.J."/>
            <person name="Osbourn A."/>
        </authorList>
    </citation>
    <scope>NUCLEOTIDE SEQUENCE</scope>
    <source>
        <strain evidence="2">S10</strain>
    </source>
</reference>
<proteinExistence type="predicted"/>
<name>A0AAD7L311_QUISA</name>
<dbReference type="Pfam" id="PF24758">
    <property type="entry name" value="LRR_At5g56370"/>
    <property type="match status" value="1"/>
</dbReference>
<feature type="domain" description="F-box/LRR-repeat protein 15/At3g58940/PEG3-like LRR" evidence="1">
    <location>
        <begin position="82"/>
        <end position="186"/>
    </location>
</feature>
<evidence type="ECO:0000313" key="3">
    <source>
        <dbReference type="Proteomes" id="UP001163823"/>
    </source>
</evidence>
<dbReference type="PANTHER" id="PTHR31639">
    <property type="entry name" value="F-BOX PROTEIN-LIKE"/>
    <property type="match status" value="1"/>
</dbReference>
<accession>A0AAD7L311</accession>
<evidence type="ECO:0000259" key="1">
    <source>
        <dbReference type="Pfam" id="PF24758"/>
    </source>
</evidence>
<dbReference type="EMBL" id="JARAOO010000011">
    <property type="protein sequence ID" value="KAJ7950541.1"/>
    <property type="molecule type" value="Genomic_DNA"/>
</dbReference>
<dbReference type="InterPro" id="IPR032675">
    <property type="entry name" value="LRR_dom_sf"/>
</dbReference>
<dbReference type="Proteomes" id="UP001163823">
    <property type="component" value="Chromosome 11"/>
</dbReference>